<keyword evidence="5 10" id="KW-0440">LIM domain</keyword>
<dbReference type="Pfam" id="PF00412">
    <property type="entry name" value="LIM"/>
    <property type="match status" value="2"/>
</dbReference>
<dbReference type="FunFam" id="1.10.10.60:FF:000448">
    <property type="entry name" value="LIM/homeobox protein Lhx4"/>
    <property type="match status" value="1"/>
</dbReference>
<feature type="region of interest" description="Disordered" evidence="12">
    <location>
        <begin position="1"/>
        <end position="22"/>
    </location>
</feature>
<evidence type="ECO:0000313" key="13">
    <source>
        <dbReference type="EMBL" id="CAH1787177.1"/>
    </source>
</evidence>
<dbReference type="PANTHER" id="PTHR24208">
    <property type="entry name" value="LIM/HOMEOBOX PROTEIN LHX"/>
    <property type="match status" value="1"/>
</dbReference>
<dbReference type="FunFam" id="2.10.110.10:FF:000006">
    <property type="entry name" value="LIM homeobox transcription factor 1-beta"/>
    <property type="match status" value="1"/>
</dbReference>
<dbReference type="InterPro" id="IPR050453">
    <property type="entry name" value="LIM_Homeobox_TF"/>
</dbReference>
<dbReference type="SMART" id="SM00132">
    <property type="entry name" value="LIM"/>
    <property type="match status" value="2"/>
</dbReference>
<protein>
    <submittedName>
        <fullName evidence="13">Uncharacterized protein</fullName>
    </submittedName>
</protein>
<keyword evidence="2 10" id="KW-0479">Metal-binding</keyword>
<dbReference type="SUPFAM" id="SSF57716">
    <property type="entry name" value="Glucocorticoid receptor-like (DNA-binding domain)"/>
    <property type="match status" value="2"/>
</dbReference>
<evidence type="ECO:0000256" key="5">
    <source>
        <dbReference type="ARBA" id="ARBA00023038"/>
    </source>
</evidence>
<feature type="DNA-binding region" description="Homeobox" evidence="9">
    <location>
        <begin position="243"/>
        <end position="302"/>
    </location>
</feature>
<accession>A0A8J1TZ61</accession>
<reference evidence="13" key="1">
    <citation type="submission" date="2022-03" db="EMBL/GenBank/DDBJ databases">
        <authorList>
            <person name="Martin C."/>
        </authorList>
    </citation>
    <scope>NUCLEOTIDE SEQUENCE</scope>
</reference>
<name>A0A8J1TZ61_OWEFU</name>
<evidence type="ECO:0000256" key="6">
    <source>
        <dbReference type="ARBA" id="ARBA00023125"/>
    </source>
</evidence>
<keyword evidence="7 9" id="KW-0371">Homeobox</keyword>
<dbReference type="InterPro" id="IPR001781">
    <property type="entry name" value="Znf_LIM"/>
</dbReference>
<dbReference type="PANTHER" id="PTHR24208:SF166">
    <property type="entry name" value="LIM HOMEOBOX TRANSCRIPTION FACTOR 1 ALPHA, ISOFORM B"/>
    <property type="match status" value="1"/>
</dbReference>
<evidence type="ECO:0000256" key="2">
    <source>
        <dbReference type="ARBA" id="ARBA00022723"/>
    </source>
</evidence>
<organism evidence="13 14">
    <name type="scientific">Owenia fusiformis</name>
    <name type="common">Polychaete worm</name>
    <dbReference type="NCBI Taxonomy" id="6347"/>
    <lineage>
        <taxon>Eukaryota</taxon>
        <taxon>Metazoa</taxon>
        <taxon>Spiralia</taxon>
        <taxon>Lophotrochozoa</taxon>
        <taxon>Annelida</taxon>
        <taxon>Polychaeta</taxon>
        <taxon>Sedentaria</taxon>
        <taxon>Canalipalpata</taxon>
        <taxon>Sabellida</taxon>
        <taxon>Oweniida</taxon>
        <taxon>Oweniidae</taxon>
        <taxon>Owenia</taxon>
    </lineage>
</organism>
<dbReference type="SMART" id="SM00389">
    <property type="entry name" value="HOX"/>
    <property type="match status" value="1"/>
</dbReference>
<dbReference type="Gene3D" id="1.10.10.60">
    <property type="entry name" value="Homeodomain-like"/>
    <property type="match status" value="1"/>
</dbReference>
<evidence type="ECO:0000256" key="7">
    <source>
        <dbReference type="ARBA" id="ARBA00023155"/>
    </source>
</evidence>
<dbReference type="GO" id="GO:0005634">
    <property type="term" value="C:nucleus"/>
    <property type="evidence" value="ECO:0007669"/>
    <property type="project" value="UniProtKB-SubCell"/>
</dbReference>
<evidence type="ECO:0000256" key="3">
    <source>
        <dbReference type="ARBA" id="ARBA00022737"/>
    </source>
</evidence>
<evidence type="ECO:0000256" key="11">
    <source>
        <dbReference type="RuleBase" id="RU000682"/>
    </source>
</evidence>
<dbReference type="InterPro" id="IPR001356">
    <property type="entry name" value="HD"/>
</dbReference>
<keyword evidence="3" id="KW-0677">Repeat</keyword>
<evidence type="ECO:0000313" key="14">
    <source>
        <dbReference type="Proteomes" id="UP000749559"/>
    </source>
</evidence>
<dbReference type="GO" id="GO:0030182">
    <property type="term" value="P:neuron differentiation"/>
    <property type="evidence" value="ECO:0007669"/>
    <property type="project" value="TreeGrafter"/>
</dbReference>
<feature type="compositionally biased region" description="Polar residues" evidence="12">
    <location>
        <begin position="223"/>
        <end position="232"/>
    </location>
</feature>
<dbReference type="Proteomes" id="UP000749559">
    <property type="component" value="Unassembled WGS sequence"/>
</dbReference>
<sequence>MHFYDTSIKPTGAAMNSPTLDNNHNMPAIQKLGAKAEKEFDCKNRIHSQTVETSCGSTGNSGMKNCIETMHLNNTMNGCSTEQSVKEICCGCQAVIEDRFLLKVMSNSWHEKCLQCSICQEPLTRSCYVKDCKLFCKLDYDKYYGTKCNGCLQTISSNELVMRALGNVYHLRCFMCVICGHQLQKGEQFVIKDSQLFCRIDFEKEFALMPLSPKSDWHHDSLSPGSDWNSSYEENDSDTAKGPKRPHTILTTAQRRKFKQSFEITPKPSRKVREALAAETGLSVRVVQVWFQNQRAKVKKLARRLPNDNGDGSNRKTGQKKRKIKDDDDQDGQSVTGSSGYSSLTPLAENHNSQFTPQLSPFDQHPSHNYPPHMMQMGEPMYADDGMPMETSIEGNMEEMMMSQGQPPTSTTTNGHIIHPIDKLYSMQNSYFNSE</sequence>
<dbReference type="Gene3D" id="2.10.110.10">
    <property type="entry name" value="Cysteine Rich Protein"/>
    <property type="match status" value="2"/>
</dbReference>
<dbReference type="CDD" id="cd09371">
    <property type="entry name" value="LIM1_Lmx1b"/>
    <property type="match status" value="1"/>
</dbReference>
<dbReference type="GO" id="GO:0000981">
    <property type="term" value="F:DNA-binding transcription factor activity, RNA polymerase II-specific"/>
    <property type="evidence" value="ECO:0007669"/>
    <property type="project" value="InterPro"/>
</dbReference>
<feature type="region of interest" description="Disordered" evidence="12">
    <location>
        <begin position="301"/>
        <end position="378"/>
    </location>
</feature>
<comment type="caution">
    <text evidence="13">The sequence shown here is derived from an EMBL/GenBank/DDBJ whole genome shotgun (WGS) entry which is preliminary data.</text>
</comment>
<feature type="region of interest" description="Disordered" evidence="12">
    <location>
        <begin position="220"/>
        <end position="252"/>
    </location>
</feature>
<keyword evidence="14" id="KW-1185">Reference proteome</keyword>
<dbReference type="PROSITE" id="PS50023">
    <property type="entry name" value="LIM_DOMAIN_2"/>
    <property type="match status" value="2"/>
</dbReference>
<evidence type="ECO:0000256" key="12">
    <source>
        <dbReference type="SAM" id="MobiDB-lite"/>
    </source>
</evidence>
<evidence type="ECO:0000256" key="4">
    <source>
        <dbReference type="ARBA" id="ARBA00022833"/>
    </source>
</evidence>
<dbReference type="PROSITE" id="PS00478">
    <property type="entry name" value="LIM_DOMAIN_1"/>
    <property type="match status" value="1"/>
</dbReference>
<dbReference type="InterPro" id="IPR009057">
    <property type="entry name" value="Homeodomain-like_sf"/>
</dbReference>
<keyword evidence="6 9" id="KW-0238">DNA-binding</keyword>
<proteinExistence type="predicted"/>
<feature type="compositionally biased region" description="Polar residues" evidence="12">
    <location>
        <begin position="341"/>
        <end position="361"/>
    </location>
</feature>
<dbReference type="AlphaFoldDB" id="A0A8J1TZ61"/>
<dbReference type="PROSITE" id="PS00027">
    <property type="entry name" value="HOMEOBOX_1"/>
    <property type="match status" value="1"/>
</dbReference>
<dbReference type="OrthoDB" id="6159439at2759"/>
<dbReference type="PROSITE" id="PS50071">
    <property type="entry name" value="HOMEOBOX_2"/>
    <property type="match status" value="1"/>
</dbReference>
<gene>
    <name evidence="13" type="ORF">OFUS_LOCUS12934</name>
</gene>
<comment type="subcellular location">
    <subcellularLocation>
        <location evidence="1 9 11">Nucleus</location>
    </subcellularLocation>
</comment>
<keyword evidence="4 10" id="KW-0862">Zinc</keyword>
<evidence type="ECO:0000256" key="8">
    <source>
        <dbReference type="ARBA" id="ARBA00023242"/>
    </source>
</evidence>
<dbReference type="InterPro" id="IPR017970">
    <property type="entry name" value="Homeobox_CS"/>
</dbReference>
<dbReference type="Pfam" id="PF00046">
    <property type="entry name" value="Homeodomain"/>
    <property type="match status" value="1"/>
</dbReference>
<keyword evidence="8 9" id="KW-0539">Nucleus</keyword>
<evidence type="ECO:0000256" key="9">
    <source>
        <dbReference type="PROSITE-ProRule" id="PRU00108"/>
    </source>
</evidence>
<evidence type="ECO:0000256" key="1">
    <source>
        <dbReference type="ARBA" id="ARBA00004123"/>
    </source>
</evidence>
<dbReference type="GO" id="GO:0000977">
    <property type="term" value="F:RNA polymerase II transcription regulatory region sequence-specific DNA binding"/>
    <property type="evidence" value="ECO:0007669"/>
    <property type="project" value="TreeGrafter"/>
</dbReference>
<dbReference type="GO" id="GO:0046872">
    <property type="term" value="F:metal ion binding"/>
    <property type="evidence" value="ECO:0007669"/>
    <property type="project" value="UniProtKB-KW"/>
</dbReference>
<dbReference type="FunFam" id="2.10.110.10:FF:000103">
    <property type="entry name" value="LIM homeobox transcription factor 1-beta"/>
    <property type="match status" value="1"/>
</dbReference>
<dbReference type="SUPFAM" id="SSF46689">
    <property type="entry name" value="Homeodomain-like"/>
    <property type="match status" value="1"/>
</dbReference>
<evidence type="ECO:0000256" key="10">
    <source>
        <dbReference type="PROSITE-ProRule" id="PRU00125"/>
    </source>
</evidence>
<dbReference type="EMBL" id="CAIIXF020000006">
    <property type="protein sequence ID" value="CAH1787177.1"/>
    <property type="molecule type" value="Genomic_DNA"/>
</dbReference>
<dbReference type="CDD" id="cd00086">
    <property type="entry name" value="homeodomain"/>
    <property type="match status" value="1"/>
</dbReference>